<proteinExistence type="predicted"/>
<evidence type="ECO:0000256" key="4">
    <source>
        <dbReference type="ARBA" id="ARBA00022679"/>
    </source>
</evidence>
<evidence type="ECO:0000259" key="9">
    <source>
        <dbReference type="PROSITE" id="PS50110"/>
    </source>
</evidence>
<sequence length="771" mass="81472">MTTPAQDSAQTSAPAPARRTVLVVDDNEANRYAVTYWLRDAGYETMEAGSGAEALSAAERRPDLVVLDIRLPDTTGFEVARRLREDPQTASIPILHLSASFTTSEWRTHGLEQGAEAYLTHPVEPREFVATVRSILRVRDAEERLRAAAAEAQRARRDAETAAARANALQATTAAVAAALSTVEVAAAAVAQARLHTGAAAALLATDPGATDGAATDAVPAAPLLQATSGWSSTTRWLSDVAALLRGEPLVLERPDAIAARLPHAAGMLAAARVQALVAVPMGAADAPTHATPAAQQIPSDLAPAAHLLVLLWTEPSQCDVALVSAMAGPIAQALERARLYEVATQARAAAESANRTKAQFLATMSHELRTPLNAILGYGDLMMLGVDGPVTEAQQGRLQRIRTATHHLLALINDVLDLSKVESGRLLLVRERADAHEAIAAAVALVEPQAAARQLRLETAPAGPVAFIGDVHRVGQILANVLANAVRFTEPGGVISLACEADAAPPESLALLSTSGEHRASGGRAWTAIRVHDTGIGIAPEHLERIFEDYVQVDAGHTRRAGGTGLGLAISRRLARLMDGDLTVESTPGEGSTFTLWLPADGPPGDRPELPPPDPARTVRGLIEVSDVLLRALPEIARRYAARMRDDPAMPMARTVSAEELMDHTSTLLTDIAQSLGAIEDAGGRPSALEAIGSDIQRVIAEQHALRRAQLGWTPAAFAREWVILDEEVERAVRAAVPPDTGLPIDAGLRLVRERVERARDIGHAVLAAG</sequence>
<feature type="modified residue" description="4-aspartylphosphate" evidence="6">
    <location>
        <position position="68"/>
    </location>
</feature>
<feature type="domain" description="Response regulatory" evidence="9">
    <location>
        <begin position="20"/>
        <end position="136"/>
    </location>
</feature>
<dbReference type="AlphaFoldDB" id="A0AA37QBM7"/>
<keyword evidence="4" id="KW-0808">Transferase</keyword>
<comment type="caution">
    <text evidence="10">The sequence shown here is derived from an EMBL/GenBank/DDBJ whole genome shotgun (WGS) entry which is preliminary data.</text>
</comment>
<keyword evidence="7" id="KW-0175">Coiled coil</keyword>
<dbReference type="GO" id="GO:0009927">
    <property type="term" value="F:histidine phosphotransfer kinase activity"/>
    <property type="evidence" value="ECO:0007669"/>
    <property type="project" value="TreeGrafter"/>
</dbReference>
<dbReference type="InterPro" id="IPR004358">
    <property type="entry name" value="Sig_transdc_His_kin-like_C"/>
</dbReference>
<dbReference type="PRINTS" id="PR00344">
    <property type="entry name" value="BCTRLSENSOR"/>
</dbReference>
<organism evidence="10 11">
    <name type="scientific">Roseisolibacter agri</name>
    <dbReference type="NCBI Taxonomy" id="2014610"/>
    <lineage>
        <taxon>Bacteria</taxon>
        <taxon>Pseudomonadati</taxon>
        <taxon>Gemmatimonadota</taxon>
        <taxon>Gemmatimonadia</taxon>
        <taxon>Gemmatimonadales</taxon>
        <taxon>Gemmatimonadaceae</taxon>
        <taxon>Roseisolibacter</taxon>
    </lineage>
</organism>
<name>A0AA37QBM7_9BACT</name>
<dbReference type="SMART" id="SM00448">
    <property type="entry name" value="REC"/>
    <property type="match status" value="1"/>
</dbReference>
<dbReference type="InterPro" id="IPR005467">
    <property type="entry name" value="His_kinase_dom"/>
</dbReference>
<dbReference type="Pfam" id="PF02518">
    <property type="entry name" value="HATPase_c"/>
    <property type="match status" value="1"/>
</dbReference>
<dbReference type="InterPro" id="IPR001789">
    <property type="entry name" value="Sig_transdc_resp-reg_receiver"/>
</dbReference>
<reference evidence="10" key="1">
    <citation type="submission" date="2022-08" db="EMBL/GenBank/DDBJ databases">
        <title>Draft genome sequencing of Roseisolibacter agri AW1220.</title>
        <authorList>
            <person name="Tobiishi Y."/>
            <person name="Tonouchi A."/>
        </authorList>
    </citation>
    <scope>NUCLEOTIDE SEQUENCE</scope>
    <source>
        <strain evidence="10">AW1220</strain>
    </source>
</reference>
<evidence type="ECO:0000256" key="6">
    <source>
        <dbReference type="PROSITE-ProRule" id="PRU00169"/>
    </source>
</evidence>
<dbReference type="EMBL" id="BRXS01000001">
    <property type="protein sequence ID" value="GLC23703.1"/>
    <property type="molecule type" value="Genomic_DNA"/>
</dbReference>
<evidence type="ECO:0000259" key="8">
    <source>
        <dbReference type="PROSITE" id="PS50109"/>
    </source>
</evidence>
<dbReference type="Gene3D" id="3.30.565.10">
    <property type="entry name" value="Histidine kinase-like ATPase, C-terminal domain"/>
    <property type="match status" value="1"/>
</dbReference>
<dbReference type="GO" id="GO:0005886">
    <property type="term" value="C:plasma membrane"/>
    <property type="evidence" value="ECO:0007669"/>
    <property type="project" value="TreeGrafter"/>
</dbReference>
<evidence type="ECO:0000313" key="10">
    <source>
        <dbReference type="EMBL" id="GLC23703.1"/>
    </source>
</evidence>
<dbReference type="RefSeq" id="WP_284348146.1">
    <property type="nucleotide sequence ID" value="NZ_BRXS01000001.1"/>
</dbReference>
<dbReference type="Pfam" id="PF00072">
    <property type="entry name" value="Response_reg"/>
    <property type="match status" value="1"/>
</dbReference>
<dbReference type="Gene3D" id="3.40.50.2300">
    <property type="match status" value="1"/>
</dbReference>
<keyword evidence="5" id="KW-0418">Kinase</keyword>
<dbReference type="SUPFAM" id="SSF52172">
    <property type="entry name" value="CheY-like"/>
    <property type="match status" value="1"/>
</dbReference>
<dbReference type="CDD" id="cd16922">
    <property type="entry name" value="HATPase_EvgS-ArcB-TorS-like"/>
    <property type="match status" value="1"/>
</dbReference>
<dbReference type="CDD" id="cd00082">
    <property type="entry name" value="HisKA"/>
    <property type="match status" value="1"/>
</dbReference>
<gene>
    <name evidence="10" type="ORF">rosag_02160</name>
</gene>
<evidence type="ECO:0000313" key="11">
    <source>
        <dbReference type="Proteomes" id="UP001161325"/>
    </source>
</evidence>
<dbReference type="InterPro" id="IPR003594">
    <property type="entry name" value="HATPase_dom"/>
</dbReference>
<dbReference type="InterPro" id="IPR036097">
    <property type="entry name" value="HisK_dim/P_sf"/>
</dbReference>
<dbReference type="Pfam" id="PF00512">
    <property type="entry name" value="HisKA"/>
    <property type="match status" value="1"/>
</dbReference>
<dbReference type="InterPro" id="IPR003661">
    <property type="entry name" value="HisK_dim/P_dom"/>
</dbReference>
<dbReference type="SMART" id="SM00388">
    <property type="entry name" value="HisKA"/>
    <property type="match status" value="1"/>
</dbReference>
<protein>
    <recommendedName>
        <fullName evidence="2">histidine kinase</fullName>
        <ecNumber evidence="2">2.7.13.3</ecNumber>
    </recommendedName>
</protein>
<dbReference type="Gene3D" id="1.10.287.130">
    <property type="match status" value="1"/>
</dbReference>
<dbReference type="SMART" id="SM00387">
    <property type="entry name" value="HATPase_c"/>
    <property type="match status" value="1"/>
</dbReference>
<evidence type="ECO:0000256" key="5">
    <source>
        <dbReference type="ARBA" id="ARBA00022777"/>
    </source>
</evidence>
<dbReference type="InterPro" id="IPR011006">
    <property type="entry name" value="CheY-like_superfamily"/>
</dbReference>
<dbReference type="SUPFAM" id="SSF47384">
    <property type="entry name" value="Homodimeric domain of signal transducing histidine kinase"/>
    <property type="match status" value="1"/>
</dbReference>
<keyword evidence="3 6" id="KW-0597">Phosphoprotein</keyword>
<evidence type="ECO:0000256" key="3">
    <source>
        <dbReference type="ARBA" id="ARBA00022553"/>
    </source>
</evidence>
<comment type="catalytic activity">
    <reaction evidence="1">
        <text>ATP + protein L-histidine = ADP + protein N-phospho-L-histidine.</text>
        <dbReference type="EC" id="2.7.13.3"/>
    </reaction>
</comment>
<dbReference type="InterPro" id="IPR036890">
    <property type="entry name" value="HATPase_C_sf"/>
</dbReference>
<feature type="domain" description="Histidine kinase" evidence="8">
    <location>
        <begin position="364"/>
        <end position="603"/>
    </location>
</feature>
<dbReference type="PROSITE" id="PS50109">
    <property type="entry name" value="HIS_KIN"/>
    <property type="match status" value="1"/>
</dbReference>
<evidence type="ECO:0000256" key="1">
    <source>
        <dbReference type="ARBA" id="ARBA00000085"/>
    </source>
</evidence>
<keyword evidence="11" id="KW-1185">Reference proteome</keyword>
<evidence type="ECO:0000256" key="7">
    <source>
        <dbReference type="SAM" id="Coils"/>
    </source>
</evidence>
<evidence type="ECO:0000256" key="2">
    <source>
        <dbReference type="ARBA" id="ARBA00012438"/>
    </source>
</evidence>
<dbReference type="EC" id="2.7.13.3" evidence="2"/>
<dbReference type="PANTHER" id="PTHR43047">
    <property type="entry name" value="TWO-COMPONENT HISTIDINE PROTEIN KINASE"/>
    <property type="match status" value="1"/>
</dbReference>
<feature type="coiled-coil region" evidence="7">
    <location>
        <begin position="138"/>
        <end position="172"/>
    </location>
</feature>
<dbReference type="SUPFAM" id="SSF55874">
    <property type="entry name" value="ATPase domain of HSP90 chaperone/DNA topoisomerase II/histidine kinase"/>
    <property type="match status" value="1"/>
</dbReference>
<dbReference type="Proteomes" id="UP001161325">
    <property type="component" value="Unassembled WGS sequence"/>
</dbReference>
<dbReference type="PANTHER" id="PTHR43047:SF72">
    <property type="entry name" value="OSMOSENSING HISTIDINE PROTEIN KINASE SLN1"/>
    <property type="match status" value="1"/>
</dbReference>
<accession>A0AA37QBM7</accession>
<dbReference type="PROSITE" id="PS50110">
    <property type="entry name" value="RESPONSE_REGULATORY"/>
    <property type="match status" value="1"/>
</dbReference>
<dbReference type="GO" id="GO:0000155">
    <property type="term" value="F:phosphorelay sensor kinase activity"/>
    <property type="evidence" value="ECO:0007669"/>
    <property type="project" value="InterPro"/>
</dbReference>